<keyword evidence="3" id="KW-1185">Reference proteome</keyword>
<evidence type="ECO:0000256" key="1">
    <source>
        <dbReference type="SAM" id="MobiDB-lite"/>
    </source>
</evidence>
<organism evidence="2 3">
    <name type="scientific">Babesia ovata</name>
    <dbReference type="NCBI Taxonomy" id="189622"/>
    <lineage>
        <taxon>Eukaryota</taxon>
        <taxon>Sar</taxon>
        <taxon>Alveolata</taxon>
        <taxon>Apicomplexa</taxon>
        <taxon>Aconoidasida</taxon>
        <taxon>Piroplasmida</taxon>
        <taxon>Babesiidae</taxon>
        <taxon>Babesia</taxon>
    </lineage>
</organism>
<feature type="region of interest" description="Disordered" evidence="1">
    <location>
        <begin position="133"/>
        <end position="157"/>
    </location>
</feature>
<dbReference type="SUPFAM" id="SSF55277">
    <property type="entry name" value="GYF domain"/>
    <property type="match status" value="1"/>
</dbReference>
<gene>
    <name evidence="2" type="ORF">BOVATA_002370</name>
</gene>
<feature type="region of interest" description="Disordered" evidence="1">
    <location>
        <begin position="346"/>
        <end position="365"/>
    </location>
</feature>
<proteinExistence type="predicted"/>
<dbReference type="EMBL" id="BDSA01000001">
    <property type="protein sequence ID" value="GBE58744.1"/>
    <property type="molecule type" value="Genomic_DNA"/>
</dbReference>
<evidence type="ECO:0000313" key="2">
    <source>
        <dbReference type="EMBL" id="GBE58744.1"/>
    </source>
</evidence>
<dbReference type="RefSeq" id="XP_028864987.1">
    <property type="nucleotide sequence ID" value="XM_029009154.1"/>
</dbReference>
<dbReference type="InterPro" id="IPR035445">
    <property type="entry name" value="GYF-like_dom_sf"/>
</dbReference>
<dbReference type="OrthoDB" id="365709at2759"/>
<protein>
    <submittedName>
        <fullName evidence="2">Heat repeat protein, putative</fullName>
    </submittedName>
</protein>
<dbReference type="GeneID" id="39872514"/>
<reference evidence="2 3" key="1">
    <citation type="journal article" date="2017" name="BMC Genomics">
        <title>Whole-genome assembly of Babesia ovata and comparative genomics between closely related pathogens.</title>
        <authorList>
            <person name="Yamagishi J."/>
            <person name="Asada M."/>
            <person name="Hakimi H."/>
            <person name="Tanaka T.Q."/>
            <person name="Sugimoto C."/>
            <person name="Kawazu S."/>
        </authorList>
    </citation>
    <scope>NUCLEOTIDE SEQUENCE [LARGE SCALE GENOMIC DNA]</scope>
    <source>
        <strain evidence="2 3">Miyake</strain>
    </source>
</reference>
<name>A0A2H6K6W7_9APIC</name>
<evidence type="ECO:0000313" key="3">
    <source>
        <dbReference type="Proteomes" id="UP000236319"/>
    </source>
</evidence>
<sequence length="572" mass="63358">MAESECCRRRSSALSNMLEWYYRDPVGRTYGPVDSFKLVYLIYANYFEEDTPFASCLRGRMTSAYFDPLRKLLPILENDFLEHNEDVFACQHYMDSMLHAEDDAVDNEIREVEELPPTATDEQRPGLCVTRTYTSSDSDHRHMPRQHSSDGGISATQQAGDQVFDAVPVDEPDSRETRTKPQQRHDTRFMIPSLEDEGHLQPPVAAYHEDYTFDYNGPLNASRADLHSDIAIPVRLGTGAFIDTYHGNTLGTVPLGRGSAVPRELEVTQEPLEQRSTKNYGRKTEVLDMYGTGYNVPTVHRDDNETAALGSMPTSVVLPSTSAAAPSEEAVQHKIVKRGTKCDRIPGTVATNGIPHKAEESADTPTDHAGYGIPQLSPIAIPPPNITNWLGGTDTAYTPYGDDGQTVPGDDSGVFGERPGRHRRHDPVAEQSYGYDHQHMTASRSTHLATSLQSIDAETQTHTAGESRLAQSGWWEGSATHHDASYKAHIPRPPGVYPSALHTASMYKDDSDVPKPDALMPAHHMLIKQRLQSNLRETQAHLSRIPSRKISHVLSQSHGRLFMNQSAPEGGV</sequence>
<dbReference type="Proteomes" id="UP000236319">
    <property type="component" value="Unassembled WGS sequence"/>
</dbReference>
<dbReference type="AlphaFoldDB" id="A0A2H6K6W7"/>
<comment type="caution">
    <text evidence="2">The sequence shown here is derived from an EMBL/GenBank/DDBJ whole genome shotgun (WGS) entry which is preliminary data.</text>
</comment>
<dbReference type="VEuPathDB" id="PiroplasmaDB:BOVATA_002370"/>
<accession>A0A2H6K6W7</accession>